<gene>
    <name evidence="9" type="primary">folK</name>
    <name evidence="9" type="ORF">COA96_18340</name>
</gene>
<evidence type="ECO:0000256" key="2">
    <source>
        <dbReference type="ARBA" id="ARBA00013253"/>
    </source>
</evidence>
<dbReference type="GO" id="GO:0016301">
    <property type="term" value="F:kinase activity"/>
    <property type="evidence" value="ECO:0007669"/>
    <property type="project" value="UniProtKB-KW"/>
</dbReference>
<evidence type="ECO:0000256" key="7">
    <source>
        <dbReference type="ARBA" id="ARBA00022909"/>
    </source>
</evidence>
<keyword evidence="6" id="KW-0067">ATP-binding</keyword>
<evidence type="ECO:0000256" key="4">
    <source>
        <dbReference type="ARBA" id="ARBA00022741"/>
    </source>
</evidence>
<dbReference type="PANTHER" id="PTHR43071:SF2">
    <property type="entry name" value="2-AMINO-4-HYDROXY-6-HYDROXYMETHYLDIHYDROPTERIDINE PYROPHOSPHOKINASE"/>
    <property type="match status" value="1"/>
</dbReference>
<dbReference type="Proteomes" id="UP000218327">
    <property type="component" value="Unassembled WGS sequence"/>
</dbReference>
<dbReference type="NCBIfam" id="TIGR01498">
    <property type="entry name" value="folK"/>
    <property type="match status" value="1"/>
</dbReference>
<dbReference type="GO" id="GO:0046654">
    <property type="term" value="P:tetrahydrofolate biosynthetic process"/>
    <property type="evidence" value="ECO:0007669"/>
    <property type="project" value="UniProtKB-UniPathway"/>
</dbReference>
<organism evidence="9 10">
    <name type="scientific">SAR86 cluster bacterium</name>
    <dbReference type="NCBI Taxonomy" id="2030880"/>
    <lineage>
        <taxon>Bacteria</taxon>
        <taxon>Pseudomonadati</taxon>
        <taxon>Pseudomonadota</taxon>
        <taxon>Gammaproteobacteria</taxon>
        <taxon>SAR86 cluster</taxon>
    </lineage>
</organism>
<dbReference type="GO" id="GO:0046656">
    <property type="term" value="P:folic acid biosynthetic process"/>
    <property type="evidence" value="ECO:0007669"/>
    <property type="project" value="UniProtKB-KW"/>
</dbReference>
<dbReference type="Gene3D" id="3.30.70.560">
    <property type="entry name" value="7,8-Dihydro-6-hydroxymethylpterin-pyrophosphokinase HPPK"/>
    <property type="match status" value="1"/>
</dbReference>
<evidence type="ECO:0000259" key="8">
    <source>
        <dbReference type="Pfam" id="PF01288"/>
    </source>
</evidence>
<keyword evidence="3" id="KW-0808">Transferase</keyword>
<dbReference type="PANTHER" id="PTHR43071">
    <property type="entry name" value="2-AMINO-4-HYDROXY-6-HYDROXYMETHYLDIHYDROPTERIDINE PYROPHOSPHOKINASE"/>
    <property type="match status" value="1"/>
</dbReference>
<name>A0A2A5AC18_9GAMM</name>
<sequence>MTVLALSVGSNINATQNIRVALAELNLEFGKTVCSTVFESEAIGFKGDNFLNLVLLVETDKELSGIASFLKQLEDNLGRDRSQEKFSGRPIDVDILLYGNDNGLSCSIDLPRPEITKNAFVLQPLAELLPNQVHSPTGKTFAQLWNEYDKSSQKLWPIDFDWKDVCVVS</sequence>
<evidence type="ECO:0000256" key="1">
    <source>
        <dbReference type="ARBA" id="ARBA00005051"/>
    </source>
</evidence>
<dbReference type="AlphaFoldDB" id="A0A2A5AC18"/>
<evidence type="ECO:0000256" key="3">
    <source>
        <dbReference type="ARBA" id="ARBA00022679"/>
    </source>
</evidence>
<comment type="pathway">
    <text evidence="1">Cofactor biosynthesis; tetrahydrofolate biosynthesis; 2-amino-4-hydroxy-6-hydroxymethyl-7,8-dihydropteridine diphosphate from 7,8-dihydroneopterin triphosphate: step 4/4.</text>
</comment>
<accession>A0A2A5AC18</accession>
<evidence type="ECO:0000313" key="9">
    <source>
        <dbReference type="EMBL" id="PCJ16631.1"/>
    </source>
</evidence>
<dbReference type="SUPFAM" id="SSF55083">
    <property type="entry name" value="6-hydroxymethyl-7,8-dihydropterin pyrophosphokinase, HPPK"/>
    <property type="match status" value="1"/>
</dbReference>
<keyword evidence="4" id="KW-0547">Nucleotide-binding</keyword>
<feature type="domain" description="7,8-dihydro-6-hydroxymethylpterin-pyrophosphokinase" evidence="8">
    <location>
        <begin position="6"/>
        <end position="130"/>
    </location>
</feature>
<dbReference type="InterPro" id="IPR035907">
    <property type="entry name" value="Hppk_sf"/>
</dbReference>
<dbReference type="EC" id="2.7.6.3" evidence="2"/>
<comment type="caution">
    <text evidence="9">The sequence shown here is derived from an EMBL/GenBank/DDBJ whole genome shotgun (WGS) entry which is preliminary data.</text>
</comment>
<dbReference type="GO" id="GO:0003848">
    <property type="term" value="F:2-amino-4-hydroxy-6-hydroxymethyldihydropteridine diphosphokinase activity"/>
    <property type="evidence" value="ECO:0007669"/>
    <property type="project" value="UniProtKB-EC"/>
</dbReference>
<keyword evidence="5 9" id="KW-0418">Kinase</keyword>
<evidence type="ECO:0000313" key="10">
    <source>
        <dbReference type="Proteomes" id="UP000218327"/>
    </source>
</evidence>
<evidence type="ECO:0000256" key="5">
    <source>
        <dbReference type="ARBA" id="ARBA00022777"/>
    </source>
</evidence>
<dbReference type="GO" id="GO:0005524">
    <property type="term" value="F:ATP binding"/>
    <property type="evidence" value="ECO:0007669"/>
    <property type="project" value="UniProtKB-KW"/>
</dbReference>
<dbReference type="Pfam" id="PF01288">
    <property type="entry name" value="HPPK"/>
    <property type="match status" value="1"/>
</dbReference>
<dbReference type="InterPro" id="IPR000550">
    <property type="entry name" value="Hppk"/>
</dbReference>
<protein>
    <recommendedName>
        <fullName evidence="2">2-amino-4-hydroxy-6-hydroxymethyldihydropteridine diphosphokinase</fullName>
        <ecNumber evidence="2">2.7.6.3</ecNumber>
    </recommendedName>
</protein>
<proteinExistence type="predicted"/>
<dbReference type="UniPathway" id="UPA00077">
    <property type="reaction ID" value="UER00155"/>
</dbReference>
<keyword evidence="7" id="KW-0289">Folate biosynthesis</keyword>
<dbReference type="CDD" id="cd00483">
    <property type="entry name" value="HPPK"/>
    <property type="match status" value="1"/>
</dbReference>
<evidence type="ECO:0000256" key="6">
    <source>
        <dbReference type="ARBA" id="ARBA00022840"/>
    </source>
</evidence>
<dbReference type="EMBL" id="NVVJ01000117">
    <property type="protein sequence ID" value="PCJ16631.1"/>
    <property type="molecule type" value="Genomic_DNA"/>
</dbReference>
<reference evidence="10" key="1">
    <citation type="submission" date="2017-08" db="EMBL/GenBank/DDBJ databases">
        <title>A dynamic microbial community with high functional redundancy inhabits the cold, oxic subseafloor aquifer.</title>
        <authorList>
            <person name="Tully B.J."/>
            <person name="Wheat C.G."/>
            <person name="Glazer B.T."/>
            <person name="Huber J.A."/>
        </authorList>
    </citation>
    <scope>NUCLEOTIDE SEQUENCE [LARGE SCALE GENOMIC DNA]</scope>
</reference>